<evidence type="ECO:0000256" key="5">
    <source>
        <dbReference type="ARBA" id="ARBA00022741"/>
    </source>
</evidence>
<keyword evidence="3" id="KW-0597">Phosphoprotein</keyword>
<dbReference type="SMART" id="SM00387">
    <property type="entry name" value="HATPase_c"/>
    <property type="match status" value="1"/>
</dbReference>
<dbReference type="SUPFAM" id="SSF55785">
    <property type="entry name" value="PYP-like sensor domain (PAS domain)"/>
    <property type="match status" value="1"/>
</dbReference>
<evidence type="ECO:0000256" key="2">
    <source>
        <dbReference type="ARBA" id="ARBA00012438"/>
    </source>
</evidence>
<dbReference type="Gene3D" id="1.10.287.130">
    <property type="match status" value="1"/>
</dbReference>
<dbReference type="EMBL" id="VIFM01000028">
    <property type="protein sequence ID" value="TQF16194.1"/>
    <property type="molecule type" value="Genomic_DNA"/>
</dbReference>
<evidence type="ECO:0000259" key="10">
    <source>
        <dbReference type="PROSITE" id="PS50112"/>
    </source>
</evidence>
<dbReference type="PANTHER" id="PTHR43065">
    <property type="entry name" value="SENSOR HISTIDINE KINASE"/>
    <property type="match status" value="1"/>
</dbReference>
<dbReference type="Gene3D" id="3.30.565.10">
    <property type="entry name" value="Histidine kinase-like ATPase, C-terminal domain"/>
    <property type="match status" value="1"/>
</dbReference>
<dbReference type="PROSITE" id="PS50890">
    <property type="entry name" value="PUA"/>
    <property type="match status" value="1"/>
</dbReference>
<organism evidence="12 13">
    <name type="scientific">Myxococcus llanfairpwllgwyngyllgogerychwyrndrobwllllantysiliogogogochensis</name>
    <dbReference type="NCBI Taxonomy" id="2590453"/>
    <lineage>
        <taxon>Bacteria</taxon>
        <taxon>Pseudomonadati</taxon>
        <taxon>Myxococcota</taxon>
        <taxon>Myxococcia</taxon>
        <taxon>Myxococcales</taxon>
        <taxon>Cystobacterineae</taxon>
        <taxon>Myxococcaceae</taxon>
        <taxon>Myxococcus</taxon>
    </lineage>
</organism>
<evidence type="ECO:0000256" key="3">
    <source>
        <dbReference type="ARBA" id="ARBA00022553"/>
    </source>
</evidence>
<dbReference type="Gene3D" id="3.30.450.20">
    <property type="entry name" value="PAS domain"/>
    <property type="match status" value="1"/>
</dbReference>
<evidence type="ECO:0000256" key="8">
    <source>
        <dbReference type="ARBA" id="ARBA00023012"/>
    </source>
</evidence>
<gene>
    <name evidence="12" type="ORF">FJV41_09845</name>
</gene>
<keyword evidence="4" id="KW-0808">Transferase</keyword>
<dbReference type="PROSITE" id="PS50109">
    <property type="entry name" value="HIS_KIN"/>
    <property type="match status" value="1"/>
</dbReference>
<dbReference type="GO" id="GO:0005524">
    <property type="term" value="F:ATP binding"/>
    <property type="evidence" value="ECO:0007669"/>
    <property type="project" value="UniProtKB-KW"/>
</dbReference>
<dbReference type="Pfam" id="PF00512">
    <property type="entry name" value="HisKA"/>
    <property type="match status" value="1"/>
</dbReference>
<proteinExistence type="predicted"/>
<dbReference type="SUPFAM" id="SSF55781">
    <property type="entry name" value="GAF domain-like"/>
    <property type="match status" value="1"/>
</dbReference>
<feature type="domain" description="PAS" evidence="10">
    <location>
        <begin position="289"/>
        <end position="359"/>
    </location>
</feature>
<dbReference type="SUPFAM" id="SSF47384">
    <property type="entry name" value="Homodimeric domain of signal transducing histidine kinase"/>
    <property type="match status" value="1"/>
</dbReference>
<dbReference type="NCBIfam" id="TIGR00229">
    <property type="entry name" value="sensory_box"/>
    <property type="match status" value="1"/>
</dbReference>
<sequence>MKTDTRAVRIPGGPGPESFQAFFEALDAPAALCDPMLRLVAVNEAFHRFCADHQATVEDVARALAVAAVPVDGSSCDMELPLAGKPGAVLTMSRRGDVVAVRARNDPELARSRLVMAERALLEQARTEGVLLDLGRSVAEVGGEEELVAAVARGVKELFPGRSFCIRITDSRTGGLTSLYAEGRMKEGAHEPLVLLQRAVEKLNLGRSTLPTTGRVTVLSEVPLLFLGSTHGVSAPLVASGQLFGAINMEYPEGLDADIQHDERVLLQLASQVAVAVKNAKLIDELTFVRKYLEDLLEKANALILVANREQQVVVFNQALSALTGFRKEDVLGKDLFWLVPENEHLRLSQVIAAALRGESVNSFETRLLSRDGNEVRVSFATSSRLAHHGEVDGVIAIGQDITVVKELEKRIIHAEKLASIGQLAASVVHEINNPMTAVATYADALLQRSRTTPGANPADQEKLRKILESSHRILRFTRDLVSYARPAQDRPERVQLNAVVDMAVGFCEHVVAQACVSVHREYTELPPLSAVRANLVQVFVNLITNACHAMQPGGAVFLTTRREGQEAVVSVRDSGTGIDPKHLQRIFEPFFTTKPEGKGTGLGLSICQGIVENHGGRLTVTSTVGAGTTFSVRLPLSVD</sequence>
<dbReference type="Pfam" id="PF02518">
    <property type="entry name" value="HATPase_c"/>
    <property type="match status" value="1"/>
</dbReference>
<reference evidence="12 13" key="1">
    <citation type="submission" date="2019-06" db="EMBL/GenBank/DDBJ databases">
        <authorList>
            <person name="Livingstone P."/>
            <person name="Whitworth D."/>
        </authorList>
    </citation>
    <scope>NUCLEOTIDE SEQUENCE [LARGE SCALE GENOMIC DNA]</scope>
    <source>
        <strain evidence="12 13">AM401</strain>
    </source>
</reference>
<dbReference type="SUPFAM" id="SSF55874">
    <property type="entry name" value="ATPase domain of HSP90 chaperone/DNA topoisomerase II/histidine kinase"/>
    <property type="match status" value="1"/>
</dbReference>
<evidence type="ECO:0000259" key="9">
    <source>
        <dbReference type="PROSITE" id="PS50109"/>
    </source>
</evidence>
<dbReference type="RefSeq" id="WP_141642177.1">
    <property type="nucleotide sequence ID" value="NZ_VIFM01000028.1"/>
</dbReference>
<dbReference type="CDD" id="cd00082">
    <property type="entry name" value="HisKA"/>
    <property type="match status" value="1"/>
</dbReference>
<evidence type="ECO:0000256" key="6">
    <source>
        <dbReference type="ARBA" id="ARBA00022777"/>
    </source>
</evidence>
<dbReference type="InterPro" id="IPR005467">
    <property type="entry name" value="His_kinase_dom"/>
</dbReference>
<dbReference type="InterPro" id="IPR004358">
    <property type="entry name" value="Sig_transdc_His_kin-like_C"/>
</dbReference>
<keyword evidence="13" id="KW-1185">Reference proteome</keyword>
<comment type="caution">
    <text evidence="12">The sequence shown here is derived from an EMBL/GenBank/DDBJ whole genome shotgun (WGS) entry which is preliminary data.</text>
</comment>
<name>A0A540X639_9BACT</name>
<dbReference type="InterPro" id="IPR035965">
    <property type="entry name" value="PAS-like_dom_sf"/>
</dbReference>
<dbReference type="InterPro" id="IPR000014">
    <property type="entry name" value="PAS"/>
</dbReference>
<dbReference type="CDD" id="cd00130">
    <property type="entry name" value="PAS"/>
    <property type="match status" value="1"/>
</dbReference>
<dbReference type="SMART" id="SM00091">
    <property type="entry name" value="PAS"/>
    <property type="match status" value="1"/>
</dbReference>
<evidence type="ECO:0000256" key="4">
    <source>
        <dbReference type="ARBA" id="ARBA00022679"/>
    </source>
</evidence>
<comment type="catalytic activity">
    <reaction evidence="1">
        <text>ATP + protein L-histidine = ADP + protein N-phospho-L-histidine.</text>
        <dbReference type="EC" id="2.7.13.3"/>
    </reaction>
</comment>
<keyword evidence="5" id="KW-0547">Nucleotide-binding</keyword>
<evidence type="ECO:0000256" key="1">
    <source>
        <dbReference type="ARBA" id="ARBA00000085"/>
    </source>
</evidence>
<accession>A0A540X639</accession>
<feature type="domain" description="PAC" evidence="11">
    <location>
        <begin position="362"/>
        <end position="414"/>
    </location>
</feature>
<keyword evidence="8" id="KW-0902">Two-component regulatory system</keyword>
<dbReference type="InterPro" id="IPR003661">
    <property type="entry name" value="HisK_dim/P_dom"/>
</dbReference>
<dbReference type="PANTHER" id="PTHR43065:SF10">
    <property type="entry name" value="PEROXIDE STRESS-ACTIVATED HISTIDINE KINASE MAK3"/>
    <property type="match status" value="1"/>
</dbReference>
<dbReference type="Proteomes" id="UP000315369">
    <property type="component" value="Unassembled WGS sequence"/>
</dbReference>
<dbReference type="EC" id="2.7.13.3" evidence="2"/>
<keyword evidence="7" id="KW-0067">ATP-binding</keyword>
<dbReference type="InterPro" id="IPR036890">
    <property type="entry name" value="HATPase_C_sf"/>
</dbReference>
<evidence type="ECO:0000259" key="11">
    <source>
        <dbReference type="PROSITE" id="PS50113"/>
    </source>
</evidence>
<dbReference type="GO" id="GO:0006355">
    <property type="term" value="P:regulation of DNA-templated transcription"/>
    <property type="evidence" value="ECO:0007669"/>
    <property type="project" value="InterPro"/>
</dbReference>
<dbReference type="OrthoDB" id="9784397at2"/>
<feature type="domain" description="Histidine kinase" evidence="9">
    <location>
        <begin position="427"/>
        <end position="639"/>
    </location>
</feature>
<dbReference type="PRINTS" id="PR00344">
    <property type="entry name" value="BCTRLSENSOR"/>
</dbReference>
<dbReference type="InterPro" id="IPR029016">
    <property type="entry name" value="GAF-like_dom_sf"/>
</dbReference>
<dbReference type="AlphaFoldDB" id="A0A540X639"/>
<keyword evidence="6" id="KW-0418">Kinase</keyword>
<dbReference type="PROSITE" id="PS50113">
    <property type="entry name" value="PAC"/>
    <property type="match status" value="1"/>
</dbReference>
<evidence type="ECO:0000313" key="12">
    <source>
        <dbReference type="EMBL" id="TQF16194.1"/>
    </source>
</evidence>
<dbReference type="GO" id="GO:0000155">
    <property type="term" value="F:phosphorelay sensor kinase activity"/>
    <property type="evidence" value="ECO:0007669"/>
    <property type="project" value="InterPro"/>
</dbReference>
<dbReference type="InterPro" id="IPR013767">
    <property type="entry name" value="PAS_fold"/>
</dbReference>
<dbReference type="PROSITE" id="PS50112">
    <property type="entry name" value="PAS"/>
    <property type="match status" value="1"/>
</dbReference>
<dbReference type="InterPro" id="IPR036097">
    <property type="entry name" value="HisK_dim/P_sf"/>
</dbReference>
<evidence type="ECO:0000256" key="7">
    <source>
        <dbReference type="ARBA" id="ARBA00022840"/>
    </source>
</evidence>
<protein>
    <recommendedName>
        <fullName evidence="2">histidine kinase</fullName>
        <ecNumber evidence="2">2.7.13.3</ecNumber>
    </recommendedName>
</protein>
<dbReference type="InterPro" id="IPR000700">
    <property type="entry name" value="PAS-assoc_C"/>
</dbReference>
<dbReference type="Gene3D" id="3.30.450.40">
    <property type="match status" value="1"/>
</dbReference>
<evidence type="ECO:0000313" key="13">
    <source>
        <dbReference type="Proteomes" id="UP000315369"/>
    </source>
</evidence>
<dbReference type="SMART" id="SM00388">
    <property type="entry name" value="HisKA"/>
    <property type="match status" value="1"/>
</dbReference>
<dbReference type="InterPro" id="IPR003594">
    <property type="entry name" value="HATPase_dom"/>
</dbReference>
<dbReference type="Pfam" id="PF00989">
    <property type="entry name" value="PAS"/>
    <property type="match status" value="1"/>
</dbReference>